<accession>A0A0A1X7R3</accession>
<feature type="chain" id="PRO_5001982999" evidence="2">
    <location>
        <begin position="22"/>
        <end position="153"/>
    </location>
</feature>
<keyword evidence="2" id="KW-0732">Signal</keyword>
<dbReference type="OrthoDB" id="8050261at2759"/>
<feature type="signal peptide" evidence="2">
    <location>
        <begin position="1"/>
        <end position="21"/>
    </location>
</feature>
<dbReference type="EMBL" id="GBXI01007522">
    <property type="protein sequence ID" value="JAD06770.1"/>
    <property type="molecule type" value="Transcribed_RNA"/>
</dbReference>
<name>A0A0A1X7R3_ZEUCU</name>
<gene>
    <name evidence="3" type="primary">IIV3-047R</name>
    <name evidence="3" type="ORF">g.3888</name>
</gene>
<organism evidence="3">
    <name type="scientific">Zeugodacus cucurbitae</name>
    <name type="common">Melon fruit fly</name>
    <name type="synonym">Bactrocera cucurbitae</name>
    <dbReference type="NCBI Taxonomy" id="28588"/>
    <lineage>
        <taxon>Eukaryota</taxon>
        <taxon>Metazoa</taxon>
        <taxon>Ecdysozoa</taxon>
        <taxon>Arthropoda</taxon>
        <taxon>Hexapoda</taxon>
        <taxon>Insecta</taxon>
        <taxon>Pterygota</taxon>
        <taxon>Neoptera</taxon>
        <taxon>Endopterygota</taxon>
        <taxon>Diptera</taxon>
        <taxon>Brachycera</taxon>
        <taxon>Muscomorpha</taxon>
        <taxon>Tephritoidea</taxon>
        <taxon>Tephritidae</taxon>
        <taxon>Zeugodacus</taxon>
        <taxon>Zeugodacus</taxon>
    </lineage>
</organism>
<feature type="transmembrane region" description="Helical" evidence="1">
    <location>
        <begin position="129"/>
        <end position="149"/>
    </location>
</feature>
<evidence type="ECO:0000256" key="2">
    <source>
        <dbReference type="SAM" id="SignalP"/>
    </source>
</evidence>
<reference evidence="3" key="2">
    <citation type="journal article" date="2015" name="Gigascience">
        <title>Reconstructing a comprehensive transcriptome assembly of a white-pupal translocated strain of the pest fruit fly Bactrocera cucurbitae.</title>
        <authorList>
            <person name="Sim S.B."/>
            <person name="Calla B."/>
            <person name="Hall B."/>
            <person name="DeRego T."/>
            <person name="Geib S.M."/>
        </authorList>
    </citation>
    <scope>NUCLEOTIDE SEQUENCE</scope>
</reference>
<reference evidence="3" key="1">
    <citation type="submission" date="2014-11" db="EMBL/GenBank/DDBJ databases">
        <authorList>
            <person name="Geib S."/>
        </authorList>
    </citation>
    <scope>NUCLEOTIDE SEQUENCE</scope>
</reference>
<sequence length="153" mass="17289">MRTAQVLVTLAVFGICCLTFANTLKCFSCNGSKDCKKPNKLECNSKLANDTRTYLNTLYTGVPGMNITSPNFECMRDWLKTSSNEFQYKGCVYSNYLSCTYAVNPYYSQRYERACNQCNRDGCNPAARVNGSLMTVLTVIFATVLLRYLNKFC</sequence>
<keyword evidence="1" id="KW-0472">Membrane</keyword>
<proteinExistence type="predicted"/>
<dbReference type="AlphaFoldDB" id="A0A0A1X7R3"/>
<evidence type="ECO:0000256" key="1">
    <source>
        <dbReference type="SAM" id="Phobius"/>
    </source>
</evidence>
<evidence type="ECO:0000313" key="3">
    <source>
        <dbReference type="EMBL" id="JAD06770.1"/>
    </source>
</evidence>
<keyword evidence="1" id="KW-0812">Transmembrane</keyword>
<protein>
    <submittedName>
        <fullName evidence="3">Putative membrane protein 047R</fullName>
    </submittedName>
</protein>
<keyword evidence="1" id="KW-1133">Transmembrane helix</keyword>
<dbReference type="GeneID" id="105212223"/>